<feature type="transmembrane region" description="Helical" evidence="1">
    <location>
        <begin position="146"/>
        <end position="169"/>
    </location>
</feature>
<feature type="transmembrane region" description="Helical" evidence="1">
    <location>
        <begin position="92"/>
        <end position="108"/>
    </location>
</feature>
<dbReference type="EMBL" id="QOPC01000021">
    <property type="protein sequence ID" value="RCL37529.1"/>
    <property type="molecule type" value="Genomic_DNA"/>
</dbReference>
<gene>
    <name evidence="2" type="ORF">DBW98_03755</name>
</gene>
<dbReference type="PIRSF" id="PIRSF009160">
    <property type="entry name" value="UCP009160"/>
    <property type="match status" value="1"/>
</dbReference>
<evidence type="ECO:0000256" key="1">
    <source>
        <dbReference type="SAM" id="Phobius"/>
    </source>
</evidence>
<dbReference type="PANTHER" id="PTHR41282">
    <property type="entry name" value="CONSERVED TRANSMEMBRANE PROTEIN-RELATED"/>
    <property type="match status" value="1"/>
</dbReference>
<feature type="transmembrane region" description="Helical" evidence="1">
    <location>
        <begin position="39"/>
        <end position="57"/>
    </location>
</feature>
<feature type="transmembrane region" description="Helical" evidence="1">
    <location>
        <begin position="114"/>
        <end position="134"/>
    </location>
</feature>
<keyword evidence="1" id="KW-0472">Membrane</keyword>
<evidence type="ECO:0000313" key="3">
    <source>
        <dbReference type="Proteomes" id="UP000253032"/>
    </source>
</evidence>
<feature type="transmembrane region" description="Helical" evidence="1">
    <location>
        <begin position="220"/>
        <end position="241"/>
    </location>
</feature>
<dbReference type="AlphaFoldDB" id="A0A368BJQ0"/>
<sequence length="246" mass="26674">MSKHSALNTFGRSGNPAFSKNFDNTGSVPLTERMTLDGAVNKTAILLALCFGGAFIGWNIPALTIPCLIIGTILAFVTIFRSPSKAGATAPFYAAFEGVALGGITVFAEMQYPGIGIQAIGLTFGILASLLFCYKSGIIKPTENFRLMLFSATMGIFILYLVSFIMSFFGSGIGFIHSNGLFGIGFSLFVVGIAALNLVLDFDFIEEGAEQGLPKYMEWYGAFSLMVTLVWLYIEILRLLMKLRSR</sequence>
<feature type="transmembrane region" description="Helical" evidence="1">
    <location>
        <begin position="181"/>
        <end position="200"/>
    </location>
</feature>
<name>A0A368BJQ0_9GAMM</name>
<dbReference type="Proteomes" id="UP000253032">
    <property type="component" value="Unassembled WGS sequence"/>
</dbReference>
<accession>A0A368BJQ0</accession>
<reference evidence="2 3" key="1">
    <citation type="journal article" date="2018" name="Microbiome">
        <title>Fine metagenomic profile of the Mediterranean stratified and mixed water columns revealed by assembly and recruitment.</title>
        <authorList>
            <person name="Haro-Moreno J.M."/>
            <person name="Lopez-Perez M."/>
            <person name="De La Torre J.R."/>
            <person name="Picazo A."/>
            <person name="Camacho A."/>
            <person name="Rodriguez-Valera F."/>
        </authorList>
    </citation>
    <scope>NUCLEOTIDE SEQUENCE [LARGE SCALE GENOMIC DNA]</scope>
    <source>
        <strain evidence="2">MED-G84</strain>
    </source>
</reference>
<keyword evidence="1" id="KW-0812">Transmembrane</keyword>
<dbReference type="PANTHER" id="PTHR41282:SF1">
    <property type="entry name" value="CONSERVED TRANSMEMBRANE PROTEIN-RELATED"/>
    <property type="match status" value="1"/>
</dbReference>
<evidence type="ECO:0008006" key="4">
    <source>
        <dbReference type="Google" id="ProtNLM"/>
    </source>
</evidence>
<organism evidence="2 3">
    <name type="scientific">SAR86 cluster bacterium</name>
    <dbReference type="NCBI Taxonomy" id="2030880"/>
    <lineage>
        <taxon>Bacteria</taxon>
        <taxon>Pseudomonadati</taxon>
        <taxon>Pseudomonadota</taxon>
        <taxon>Gammaproteobacteria</taxon>
        <taxon>SAR86 cluster</taxon>
    </lineage>
</organism>
<keyword evidence="1" id="KW-1133">Transmembrane helix</keyword>
<comment type="caution">
    <text evidence="2">The sequence shown here is derived from an EMBL/GenBank/DDBJ whole genome shotgun (WGS) entry which is preliminary data.</text>
</comment>
<dbReference type="Pfam" id="PF12811">
    <property type="entry name" value="BaxI_1"/>
    <property type="match status" value="1"/>
</dbReference>
<proteinExistence type="predicted"/>
<dbReference type="InterPro" id="IPR010539">
    <property type="entry name" value="BaxI_1-like"/>
</dbReference>
<evidence type="ECO:0000313" key="2">
    <source>
        <dbReference type="EMBL" id="RCL37529.1"/>
    </source>
</evidence>
<protein>
    <recommendedName>
        <fullName evidence="4">Bax inhibitor-1/YccA family protein</fullName>
    </recommendedName>
</protein>